<feature type="domain" description="Nrap protein" evidence="12">
    <location>
        <begin position="1067"/>
        <end position="1202"/>
    </location>
</feature>
<dbReference type="InterPro" id="IPR005554">
    <property type="entry name" value="NOL6/Upt22"/>
</dbReference>
<proteinExistence type="inferred from homology"/>
<evidence type="ECO:0000259" key="8">
    <source>
        <dbReference type="Pfam" id="PF17403"/>
    </source>
</evidence>
<keyword evidence="5" id="KW-0698">rRNA processing</keyword>
<dbReference type="InterPro" id="IPR035370">
    <property type="entry name" value="Nrap_D5"/>
</dbReference>
<dbReference type="GO" id="GO:0003723">
    <property type="term" value="F:RNA binding"/>
    <property type="evidence" value="ECO:0007669"/>
    <property type="project" value="UniProtKB-KW"/>
</dbReference>
<sequence length="1205" mass="134660">MAPPSSKRRKLRHSDESEDIDNSVGSFNSDASDTSANDSDEHDFEHSDASMDDVSPSGDVEASSNDGSHGEGSKEVEIAPTPSTGQKRQQPARTIAGEGIKQHKRSTSSQQDGIYTAEIFKSNMFKLQVDELLEQVKPRYKRKEAENAMRTLKELVEQIPSREPVTIPEAEKSMKSIGVIIPFPHAPPKDAMYKLQFDRPSNVNVTGSYALQIATRTEDRITMDMVVTMPKSIFQEKDYLNYRYFYKRAYYLACLAAAIKTSKQQMFEVSFDLLGGNPLQPVIVINPSGDRGAHDFSKSKCSIRILLSLPENTFPTAKLIPTSNCIRTKNDNSEPGPSTRDMPPTPFYNATLQSEVSVTAYLKLLHGVSTRSDAFKDACILGRVWLKQRGFGSRIRQGGFGNFEWSALMALLLQPGRSSGAPPLSSGYSSYQLFKATLQFLANHDLSKSPSKFQADDVKLPKGEDSPILFDGLRNINLLYKMTNWAYKRLQLEAHATIDMLSSSLSDHFELTFILKTNLLHYRYDAFFLIPAPSSVNYAVIDPLIESCSTMYNTLVRALTDRFTAVSFSIADEEPWKISTARSIQYQGKSILISIATHPVNANRTVDHGPAAEDKKAAASFRQFWGDKAELRRFKDGSILESLVWSVKDSSQSVIEQIVRYCLEKHCGISQEAKFFGDTFAVIIPHGRIPGQSSISAFSARMNALTNLEKHIRDLEGLPLQIRTIRAADPALRYATIDPENKDIPANLTIQFEGSARWPDDLCAIQRTKIAFLLKLSDLLTSAKLPYVTRVGLENPSQPSQNQAYLDIILSHTLTFRLRIHHDREPTLLQRQLKDKTLDGPSRESAASALALYKQAFIHTITHTQAVQILCTRFPALSPSIRLVKRWFGSHLLSPHFAPELIELFVVRNFLQPYPWPVPATATTGFLRTLFWLSRWDWRYVPLVVDFSSNFTATNATGEEDAASQTLKQSDIEGIQTRFEAWRRIDPAMNRVAIFAATNLDSEGTTWTDKGRPEKVVASRMTALAKAATNVIRSEQENLIAHLNGFLDKSTTLDLNNADTLFVSQHSDYDILLHMSPKFSPFSKSTKPAFKNLQLQSGALSSKDAQAIGFSPISLFLTDLQALYGDAIIWFYDPERLDVVAGLWNPGVVAQRGWKVKVGWNSVPIKGKNKKDGKEETVEVKVNKGGILSEIRRLGGDMVTNVEIK</sequence>
<feature type="compositionally biased region" description="Basic residues" evidence="6">
    <location>
        <begin position="1"/>
        <end position="12"/>
    </location>
</feature>
<dbReference type="GO" id="GO:0032545">
    <property type="term" value="C:CURI complex"/>
    <property type="evidence" value="ECO:0007669"/>
    <property type="project" value="TreeGrafter"/>
</dbReference>
<gene>
    <name evidence="13" type="ORF">B0J11DRAFT_563261</name>
</gene>
<evidence type="ECO:0000313" key="14">
    <source>
        <dbReference type="Proteomes" id="UP000700596"/>
    </source>
</evidence>
<protein>
    <recommendedName>
        <fullName evidence="5">U3 small nucleolar RNA-associated protein 22</fullName>
    </recommendedName>
</protein>
<keyword evidence="5" id="KW-0687">Ribonucleoprotein</keyword>
<dbReference type="Pfam" id="PF03813">
    <property type="entry name" value="Nrap"/>
    <property type="match status" value="1"/>
</dbReference>
<feature type="compositionally biased region" description="Low complexity" evidence="6">
    <location>
        <begin position="28"/>
        <end position="37"/>
    </location>
</feature>
<feature type="region of interest" description="Disordered" evidence="6">
    <location>
        <begin position="1"/>
        <end position="111"/>
    </location>
</feature>
<feature type="compositionally biased region" description="Basic and acidic residues" evidence="6">
    <location>
        <begin position="68"/>
        <end position="77"/>
    </location>
</feature>
<dbReference type="GO" id="GO:0032040">
    <property type="term" value="C:small-subunit processome"/>
    <property type="evidence" value="ECO:0007669"/>
    <property type="project" value="TreeGrafter"/>
</dbReference>
<feature type="domain" description="Nrap protein" evidence="11">
    <location>
        <begin position="874"/>
        <end position="1036"/>
    </location>
</feature>
<dbReference type="EMBL" id="JAGMWT010000001">
    <property type="protein sequence ID" value="KAH7138250.1"/>
    <property type="molecule type" value="Genomic_DNA"/>
</dbReference>
<keyword evidence="4 5" id="KW-0539">Nucleus</keyword>
<feature type="domain" description="Nrap protein" evidence="10">
    <location>
        <begin position="691"/>
        <end position="872"/>
    </location>
</feature>
<comment type="subcellular location">
    <subcellularLocation>
        <location evidence="1 5">Nucleus</location>
        <location evidence="1 5">Nucleolus</location>
    </subcellularLocation>
</comment>
<dbReference type="Gene3D" id="3.30.70.3030">
    <property type="match status" value="1"/>
</dbReference>
<reference evidence="13" key="1">
    <citation type="journal article" date="2021" name="Nat. Commun.">
        <title>Genetic determinants of endophytism in the Arabidopsis root mycobiome.</title>
        <authorList>
            <person name="Mesny F."/>
            <person name="Miyauchi S."/>
            <person name="Thiergart T."/>
            <person name="Pickel B."/>
            <person name="Atanasova L."/>
            <person name="Karlsson M."/>
            <person name="Huettel B."/>
            <person name="Barry K.W."/>
            <person name="Haridas S."/>
            <person name="Chen C."/>
            <person name="Bauer D."/>
            <person name="Andreopoulos W."/>
            <person name="Pangilinan J."/>
            <person name="LaButti K."/>
            <person name="Riley R."/>
            <person name="Lipzen A."/>
            <person name="Clum A."/>
            <person name="Drula E."/>
            <person name="Henrissat B."/>
            <person name="Kohler A."/>
            <person name="Grigoriev I.V."/>
            <person name="Martin F.M."/>
            <person name="Hacquard S."/>
        </authorList>
    </citation>
    <scope>NUCLEOTIDE SEQUENCE</scope>
    <source>
        <strain evidence="13">MPI-CAGE-CH-0243</strain>
    </source>
</reference>
<dbReference type="Pfam" id="PF17406">
    <property type="entry name" value="Nrap_D5"/>
    <property type="match status" value="1"/>
</dbReference>
<feature type="compositionally biased region" description="Polar residues" evidence="6">
    <location>
        <begin position="81"/>
        <end position="92"/>
    </location>
</feature>
<evidence type="ECO:0000256" key="1">
    <source>
        <dbReference type="ARBA" id="ARBA00004604"/>
    </source>
</evidence>
<feature type="domain" description="Nrap protein" evidence="7">
    <location>
        <begin position="224"/>
        <end position="369"/>
    </location>
</feature>
<evidence type="ECO:0000256" key="3">
    <source>
        <dbReference type="ARBA" id="ARBA00022884"/>
    </source>
</evidence>
<evidence type="ECO:0000259" key="7">
    <source>
        <dbReference type="Pfam" id="PF03813"/>
    </source>
</evidence>
<keyword evidence="3 5" id="KW-0694">RNA-binding</keyword>
<dbReference type="InterPro" id="IPR035369">
    <property type="entry name" value="Nrap_D4"/>
</dbReference>
<dbReference type="Gene3D" id="1.10.1410.10">
    <property type="match status" value="2"/>
</dbReference>
<evidence type="ECO:0000256" key="4">
    <source>
        <dbReference type="ARBA" id="ARBA00023242"/>
    </source>
</evidence>
<keyword evidence="14" id="KW-1185">Reference proteome</keyword>
<dbReference type="InterPro" id="IPR035368">
    <property type="entry name" value="Nrap_D3"/>
</dbReference>
<dbReference type="Proteomes" id="UP000700596">
    <property type="component" value="Unassembled WGS sequence"/>
</dbReference>
<dbReference type="PANTHER" id="PTHR17972">
    <property type="entry name" value="NUCLEOLAR RNA-ASSOCIATED PROTEIN"/>
    <property type="match status" value="1"/>
</dbReference>
<evidence type="ECO:0000259" key="10">
    <source>
        <dbReference type="Pfam" id="PF17405"/>
    </source>
</evidence>
<evidence type="ECO:0000256" key="2">
    <source>
        <dbReference type="ARBA" id="ARBA00006674"/>
    </source>
</evidence>
<evidence type="ECO:0000259" key="9">
    <source>
        <dbReference type="Pfam" id="PF17404"/>
    </source>
</evidence>
<dbReference type="Pfam" id="PF17403">
    <property type="entry name" value="Nrap_D2"/>
    <property type="match status" value="1"/>
</dbReference>
<organism evidence="13 14">
    <name type="scientific">Dendryphion nanum</name>
    <dbReference type="NCBI Taxonomy" id="256645"/>
    <lineage>
        <taxon>Eukaryota</taxon>
        <taxon>Fungi</taxon>
        <taxon>Dikarya</taxon>
        <taxon>Ascomycota</taxon>
        <taxon>Pezizomycotina</taxon>
        <taxon>Dothideomycetes</taxon>
        <taxon>Pleosporomycetidae</taxon>
        <taxon>Pleosporales</taxon>
        <taxon>Torulaceae</taxon>
        <taxon>Dendryphion</taxon>
    </lineage>
</organism>
<evidence type="ECO:0000259" key="11">
    <source>
        <dbReference type="Pfam" id="PF17406"/>
    </source>
</evidence>
<evidence type="ECO:0000256" key="5">
    <source>
        <dbReference type="RuleBase" id="RU364032"/>
    </source>
</evidence>
<comment type="caution">
    <text evidence="13">The sequence shown here is derived from an EMBL/GenBank/DDBJ whole genome shotgun (WGS) entry which is preliminary data.</text>
</comment>
<feature type="domain" description="Nrap protein" evidence="9">
    <location>
        <begin position="538"/>
        <end position="667"/>
    </location>
</feature>
<evidence type="ECO:0000256" key="6">
    <source>
        <dbReference type="SAM" id="MobiDB-lite"/>
    </source>
</evidence>
<evidence type="ECO:0000259" key="12">
    <source>
        <dbReference type="Pfam" id="PF17407"/>
    </source>
</evidence>
<dbReference type="InterPro" id="IPR035367">
    <property type="entry name" value="Nrap_D2"/>
</dbReference>
<keyword evidence="5" id="KW-0690">Ribosome biogenesis</keyword>
<dbReference type="GO" id="GO:0034456">
    <property type="term" value="C:UTP-C complex"/>
    <property type="evidence" value="ECO:0007669"/>
    <property type="project" value="TreeGrafter"/>
</dbReference>
<dbReference type="InterPro" id="IPR035082">
    <property type="entry name" value="Nrap_D1"/>
</dbReference>
<dbReference type="AlphaFoldDB" id="A0A9P9EI38"/>
<dbReference type="GO" id="GO:0006409">
    <property type="term" value="P:tRNA export from nucleus"/>
    <property type="evidence" value="ECO:0007669"/>
    <property type="project" value="TreeGrafter"/>
</dbReference>
<name>A0A9P9EI38_9PLEO</name>
<comment type="similarity">
    <text evidence="2 5">Belongs to the NRAP family.</text>
</comment>
<evidence type="ECO:0000313" key="13">
    <source>
        <dbReference type="EMBL" id="KAH7138250.1"/>
    </source>
</evidence>
<dbReference type="Pfam" id="PF17405">
    <property type="entry name" value="Nrap_D4"/>
    <property type="match status" value="1"/>
</dbReference>
<dbReference type="InterPro" id="IPR035371">
    <property type="entry name" value="Nrap_D6"/>
</dbReference>
<dbReference type="OrthoDB" id="10251401at2759"/>
<feature type="region of interest" description="Disordered" evidence="6">
    <location>
        <begin position="325"/>
        <end position="344"/>
    </location>
</feature>
<feature type="domain" description="Nrap protein" evidence="8">
    <location>
        <begin position="374"/>
        <end position="516"/>
    </location>
</feature>
<dbReference type="GO" id="GO:0006364">
    <property type="term" value="P:rRNA processing"/>
    <property type="evidence" value="ECO:0007669"/>
    <property type="project" value="UniProtKB-KW"/>
</dbReference>
<dbReference type="Pfam" id="PF17404">
    <property type="entry name" value="Nrap_D3"/>
    <property type="match status" value="1"/>
</dbReference>
<dbReference type="PANTHER" id="PTHR17972:SF0">
    <property type="entry name" value="NUCLEOLAR PROTEIN 6"/>
    <property type="match status" value="1"/>
</dbReference>
<accession>A0A9P9EI38</accession>
<dbReference type="Pfam" id="PF17407">
    <property type="entry name" value="Nrap_D6"/>
    <property type="match status" value="1"/>
</dbReference>